<dbReference type="GO" id="GO:0005737">
    <property type="term" value="C:cytoplasm"/>
    <property type="evidence" value="ECO:0007669"/>
    <property type="project" value="TreeGrafter"/>
</dbReference>
<feature type="domain" description="EF-hand" evidence="3">
    <location>
        <begin position="285"/>
        <end position="320"/>
    </location>
</feature>
<dbReference type="CDD" id="cd00052">
    <property type="entry name" value="EH"/>
    <property type="match status" value="1"/>
</dbReference>
<accession>A0A9Q0NGM6</accession>
<dbReference type="GO" id="GO:0005886">
    <property type="term" value="C:plasma membrane"/>
    <property type="evidence" value="ECO:0007669"/>
    <property type="project" value="TreeGrafter"/>
</dbReference>
<dbReference type="Proteomes" id="UP001151699">
    <property type="component" value="Chromosome A"/>
</dbReference>
<evidence type="ECO:0000259" key="2">
    <source>
        <dbReference type="PROSITE" id="PS50031"/>
    </source>
</evidence>
<gene>
    <name evidence="4" type="primary">Reps2</name>
    <name evidence="4" type="ORF">Bhyg_05131</name>
</gene>
<feature type="compositionally biased region" description="Pro residues" evidence="1">
    <location>
        <begin position="607"/>
        <end position="616"/>
    </location>
</feature>
<dbReference type="SMART" id="SM00027">
    <property type="entry name" value="EH"/>
    <property type="match status" value="2"/>
</dbReference>
<feature type="region of interest" description="Disordered" evidence="1">
    <location>
        <begin position="379"/>
        <end position="458"/>
    </location>
</feature>
<dbReference type="InterPro" id="IPR002048">
    <property type="entry name" value="EF_hand_dom"/>
</dbReference>
<feature type="region of interest" description="Disordered" evidence="1">
    <location>
        <begin position="222"/>
        <end position="241"/>
    </location>
</feature>
<feature type="compositionally biased region" description="Polar residues" evidence="1">
    <location>
        <begin position="185"/>
        <end position="200"/>
    </location>
</feature>
<feature type="domain" description="EH" evidence="2">
    <location>
        <begin position="252"/>
        <end position="336"/>
    </location>
</feature>
<feature type="compositionally biased region" description="Polar residues" evidence="1">
    <location>
        <begin position="379"/>
        <end position="399"/>
    </location>
</feature>
<evidence type="ECO:0000259" key="3">
    <source>
        <dbReference type="PROSITE" id="PS50222"/>
    </source>
</evidence>
<dbReference type="SUPFAM" id="SSF47473">
    <property type="entry name" value="EF-hand"/>
    <property type="match status" value="2"/>
</dbReference>
<dbReference type="InterPro" id="IPR011992">
    <property type="entry name" value="EF-hand-dom_pair"/>
</dbReference>
<dbReference type="GO" id="GO:0006897">
    <property type="term" value="P:endocytosis"/>
    <property type="evidence" value="ECO:0007669"/>
    <property type="project" value="TreeGrafter"/>
</dbReference>
<evidence type="ECO:0000313" key="4">
    <source>
        <dbReference type="EMBL" id="KAJ6649890.1"/>
    </source>
</evidence>
<dbReference type="Pfam" id="PF12763">
    <property type="entry name" value="EH"/>
    <property type="match status" value="1"/>
</dbReference>
<name>A0A9Q0NGM6_9DIPT</name>
<protein>
    <submittedName>
        <fullName evidence="4">RalBP1-associated Eps domain-containing protein 2</fullName>
    </submittedName>
</protein>
<dbReference type="EMBL" id="WJQU01000001">
    <property type="protein sequence ID" value="KAJ6649890.1"/>
    <property type="molecule type" value="Genomic_DNA"/>
</dbReference>
<proteinExistence type="predicted"/>
<reference evidence="4" key="1">
    <citation type="submission" date="2022-07" db="EMBL/GenBank/DDBJ databases">
        <authorList>
            <person name="Trinca V."/>
            <person name="Uliana J.V.C."/>
            <person name="Torres T.T."/>
            <person name="Ward R.J."/>
            <person name="Monesi N."/>
        </authorList>
    </citation>
    <scope>NUCLEOTIDE SEQUENCE</scope>
    <source>
        <strain evidence="4">HSMRA1968</strain>
        <tissue evidence="4">Whole embryos</tissue>
    </source>
</reference>
<comment type="caution">
    <text evidence="4">The sequence shown here is derived from an EMBL/GenBank/DDBJ whole genome shotgun (WGS) entry which is preliminary data.</text>
</comment>
<dbReference type="OrthoDB" id="10045710at2759"/>
<dbReference type="GO" id="GO:0016197">
    <property type="term" value="P:endosomal transport"/>
    <property type="evidence" value="ECO:0007669"/>
    <property type="project" value="TreeGrafter"/>
</dbReference>
<dbReference type="Gene3D" id="1.10.238.10">
    <property type="entry name" value="EF-hand"/>
    <property type="match status" value="2"/>
</dbReference>
<evidence type="ECO:0000256" key="1">
    <source>
        <dbReference type="SAM" id="MobiDB-lite"/>
    </source>
</evidence>
<dbReference type="GO" id="GO:0005509">
    <property type="term" value="F:calcium ion binding"/>
    <property type="evidence" value="ECO:0007669"/>
    <property type="project" value="InterPro"/>
</dbReference>
<evidence type="ECO:0000313" key="5">
    <source>
        <dbReference type="Proteomes" id="UP001151699"/>
    </source>
</evidence>
<dbReference type="PROSITE" id="PS50031">
    <property type="entry name" value="EH"/>
    <property type="match status" value="1"/>
</dbReference>
<organism evidence="4 5">
    <name type="scientific">Pseudolycoriella hygida</name>
    <dbReference type="NCBI Taxonomy" id="35572"/>
    <lineage>
        <taxon>Eukaryota</taxon>
        <taxon>Metazoa</taxon>
        <taxon>Ecdysozoa</taxon>
        <taxon>Arthropoda</taxon>
        <taxon>Hexapoda</taxon>
        <taxon>Insecta</taxon>
        <taxon>Pterygota</taxon>
        <taxon>Neoptera</taxon>
        <taxon>Endopterygota</taxon>
        <taxon>Diptera</taxon>
        <taxon>Nematocera</taxon>
        <taxon>Sciaroidea</taxon>
        <taxon>Sciaridae</taxon>
        <taxon>Pseudolycoriella</taxon>
    </lineage>
</organism>
<feature type="compositionally biased region" description="Polar residues" evidence="1">
    <location>
        <begin position="430"/>
        <end position="450"/>
    </location>
</feature>
<feature type="region of interest" description="Disordered" evidence="1">
    <location>
        <begin position="151"/>
        <end position="203"/>
    </location>
</feature>
<dbReference type="PANTHER" id="PTHR11216:SF174">
    <property type="entry name" value="GH06923P"/>
    <property type="match status" value="1"/>
</dbReference>
<keyword evidence="5" id="KW-1185">Reference proteome</keyword>
<dbReference type="PROSITE" id="PS50222">
    <property type="entry name" value="EF_HAND_2"/>
    <property type="match status" value="1"/>
</dbReference>
<dbReference type="PANTHER" id="PTHR11216">
    <property type="entry name" value="EH DOMAIN"/>
    <property type="match status" value="1"/>
</dbReference>
<feature type="compositionally biased region" description="Low complexity" evidence="1">
    <location>
        <begin position="400"/>
        <end position="416"/>
    </location>
</feature>
<dbReference type="InterPro" id="IPR000261">
    <property type="entry name" value="EH_dom"/>
</dbReference>
<feature type="region of interest" description="Disordered" evidence="1">
    <location>
        <begin position="538"/>
        <end position="617"/>
    </location>
</feature>
<sequence length="814" mass="90915">MRHDQKNCRNEETMEEVNISETESRYYSDLFNVCDVEKKASRVPHLKATEMFRSANLENDILKQITTLSGISQSSTDMSRVQFYSCLKFIAAYQAGIPLRHELLASIVALPLPKFSWNDSPIQNTETELNGRNDLNRSSDINELVRENLNNATNSDNMTSTDSEVEQNDGQSHERTRRLGGSPEAWSTASDSPTPTNSVTERPWAKSNLWHGLLCEEQRQLLGTEEESSDRHSSEDDNDTDIEAIYQITPEQREYYLTQFRTLQPDKSKLLSGPNARVFFEKSRIPVDELRHIWQLCDVTKDGALSLGEFIAAMHLVVLRRNNIPLPPVLPACLMPGLIEAEPSGPLEADLLHLDDETVDFKPSANDLKRMISSHIHDSTVTSQAAPMPNKISQSSPTMSNKSQSINNRSNSNSPSMEPISPPKHKETDWNSQSKEWTKFTESPTSNVSSPGPKPVNIDMQRSAQAVLSDPQILHPVPVRVTPIGVDALDDDGSRVVNRKSETLFFDNGIVPIRDAEASPKQINVSNRDSLQNDLRAIQRPQPKKLPTKNAGAIPPPPQRESSIGAIEENLSTSPHNKREPPLPPPRPHKHARSSSLDLNKLKLGAPEPPEVPPRVSPQMISQASLDAQLSATDSSFADFAHFPETVIEHEVSLRKRQLPDVPDGNTADESAIFSQTRPFVQPTSSYVEPNAENSHLRLNHVPPLQSSLRSSAFEVYRKPTPRDINSPETSTTRPHIDYEKRISAINETLRQVSLKQDKQLTDVVHQLKEQNGLLLKLCSDLSDELQLVKRQKEEIKHKLDAVGGGGSHSTDIH</sequence>
<dbReference type="AlphaFoldDB" id="A0A9Q0NGM6"/>
<feature type="compositionally biased region" description="Polar residues" evidence="1">
    <location>
        <begin position="151"/>
        <end position="162"/>
    </location>
</feature>